<dbReference type="Gene3D" id="3.40.50.410">
    <property type="entry name" value="von Willebrand factor, type A domain"/>
    <property type="match status" value="1"/>
</dbReference>
<keyword evidence="3" id="KW-0812">Transmembrane</keyword>
<dbReference type="InterPro" id="IPR011990">
    <property type="entry name" value="TPR-like_helical_dom_sf"/>
</dbReference>
<evidence type="ECO:0000259" key="4">
    <source>
        <dbReference type="PROSITE" id="PS50234"/>
    </source>
</evidence>
<dbReference type="PANTHER" id="PTHR22550:SF14">
    <property type="entry name" value="VWFA DOMAIN-CONTAINING PROTEIN"/>
    <property type="match status" value="1"/>
</dbReference>
<dbReference type="PROSITE" id="PS50234">
    <property type="entry name" value="VWFA"/>
    <property type="match status" value="1"/>
</dbReference>
<dbReference type="RefSeq" id="WP_141519122.1">
    <property type="nucleotide sequence ID" value="NZ_VICE01000114.1"/>
</dbReference>
<dbReference type="Gene3D" id="1.25.40.10">
    <property type="entry name" value="Tetratricopeptide repeat domain"/>
    <property type="match status" value="1"/>
</dbReference>
<dbReference type="SUPFAM" id="SSF53300">
    <property type="entry name" value="vWA-like"/>
    <property type="match status" value="1"/>
</dbReference>
<dbReference type="Proteomes" id="UP000318212">
    <property type="component" value="Unassembled WGS sequence"/>
</dbReference>
<dbReference type="PROSITE" id="PS50005">
    <property type="entry name" value="TPR"/>
    <property type="match status" value="1"/>
</dbReference>
<dbReference type="InterPro" id="IPR050768">
    <property type="entry name" value="UPF0353/GerABKA_families"/>
</dbReference>
<keyword evidence="1" id="KW-0802">TPR repeat</keyword>
<gene>
    <name evidence="5" type="ORF">FKV25_12445</name>
</gene>
<feature type="repeat" description="TPR" evidence="1">
    <location>
        <begin position="380"/>
        <end position="413"/>
    </location>
</feature>
<dbReference type="OrthoDB" id="9807628at2"/>
<reference evidence="5 6" key="1">
    <citation type="submission" date="2019-06" db="EMBL/GenBank/DDBJ databases">
        <title>Lysobacter alkalisoli sp. nov. isolated from saline soil.</title>
        <authorList>
            <person name="Sun J.-Q."/>
            <person name="Xu L."/>
        </authorList>
    </citation>
    <scope>NUCLEOTIDE SEQUENCE [LARGE SCALE GENOMIC DNA]</scope>
    <source>
        <strain evidence="5 6">JCM 31130</strain>
    </source>
</reference>
<dbReference type="SMART" id="SM00327">
    <property type="entry name" value="VWA"/>
    <property type="match status" value="1"/>
</dbReference>
<keyword evidence="3" id="KW-1133">Transmembrane helix</keyword>
<dbReference type="SUPFAM" id="SSF48452">
    <property type="entry name" value="TPR-like"/>
    <property type="match status" value="1"/>
</dbReference>
<evidence type="ECO:0000313" key="6">
    <source>
        <dbReference type="Proteomes" id="UP000318212"/>
    </source>
</evidence>
<keyword evidence="3" id="KW-0472">Membrane</keyword>
<accession>A0A507ZZD3</accession>
<dbReference type="PROSITE" id="PS50293">
    <property type="entry name" value="TPR_REGION"/>
    <property type="match status" value="1"/>
</dbReference>
<feature type="compositionally biased region" description="Polar residues" evidence="2">
    <location>
        <begin position="449"/>
        <end position="461"/>
    </location>
</feature>
<feature type="region of interest" description="Disordered" evidence="2">
    <location>
        <begin position="424"/>
        <end position="596"/>
    </location>
</feature>
<dbReference type="AlphaFoldDB" id="A0A507ZZD3"/>
<dbReference type="EMBL" id="VICE01000114">
    <property type="protein sequence ID" value="TQD41883.1"/>
    <property type="molecule type" value="Genomic_DNA"/>
</dbReference>
<feature type="compositionally biased region" description="Basic and acidic residues" evidence="2">
    <location>
        <begin position="553"/>
        <end position="596"/>
    </location>
</feature>
<evidence type="ECO:0000313" key="5">
    <source>
        <dbReference type="EMBL" id="TQD41883.1"/>
    </source>
</evidence>
<dbReference type="SMART" id="SM00028">
    <property type="entry name" value="TPR"/>
    <property type="match status" value="1"/>
</dbReference>
<proteinExistence type="predicted"/>
<evidence type="ECO:0000256" key="3">
    <source>
        <dbReference type="SAM" id="Phobius"/>
    </source>
</evidence>
<comment type="caution">
    <text evidence="5">The sequence shown here is derived from an EMBL/GenBank/DDBJ whole genome shotgun (WGS) entry which is preliminary data.</text>
</comment>
<dbReference type="InterPro" id="IPR019734">
    <property type="entry name" value="TPR_rpt"/>
</dbReference>
<dbReference type="Pfam" id="PF00515">
    <property type="entry name" value="TPR_1"/>
    <property type="match status" value="1"/>
</dbReference>
<feature type="compositionally biased region" description="Basic and acidic residues" evidence="2">
    <location>
        <begin position="518"/>
        <end position="535"/>
    </location>
</feature>
<feature type="transmembrane region" description="Helical" evidence="3">
    <location>
        <begin position="66"/>
        <end position="84"/>
    </location>
</feature>
<dbReference type="InterPro" id="IPR002035">
    <property type="entry name" value="VWF_A"/>
</dbReference>
<organism evidence="5 6">
    <name type="scientific">Marilutibacter aestuarii</name>
    <dbReference type="NCBI Taxonomy" id="1706195"/>
    <lineage>
        <taxon>Bacteria</taxon>
        <taxon>Pseudomonadati</taxon>
        <taxon>Pseudomonadota</taxon>
        <taxon>Gammaproteobacteria</taxon>
        <taxon>Lysobacterales</taxon>
        <taxon>Lysobacteraceae</taxon>
        <taxon>Marilutibacter</taxon>
    </lineage>
</organism>
<evidence type="ECO:0000256" key="2">
    <source>
        <dbReference type="SAM" id="MobiDB-lite"/>
    </source>
</evidence>
<keyword evidence="6" id="KW-1185">Reference proteome</keyword>
<evidence type="ECO:0000256" key="1">
    <source>
        <dbReference type="PROSITE-ProRule" id="PRU00339"/>
    </source>
</evidence>
<feature type="domain" description="VWFA" evidence="4">
    <location>
        <begin position="97"/>
        <end position="284"/>
    </location>
</feature>
<name>A0A507ZZD3_9GAMM</name>
<sequence length="596" mass="63032">MTGFDLSNLHLLRPEWLWALLALPVLAAFWVVRRRRANVWQGVVDPHLLPHLIEARAGRRLQPGPWLGALGYVLAIVALAGPSWRQVEQPLWRGQVPLMIALDLSSAMSAADPPPSRLAQAQAKLGRLLELRGDGPVGLVVYADDAYTVAPLTEDTANLALFLDALSPGIMPRDGANASQAIRWSTRLMHQAGFERGQVLLLAGQADADAAQAAAEARSNGFETSVLGIGRTGGVAYRTADGDSGVAGFDPARLQAVAAQGGGRYAGLATDEADLRSLGVLSAAPGDAVSGEGEAGRIWQDEGFWLVPPLMLLALFAFRRGAAVAVVVLALGLPVLPAQAADWWRREDQVEHKRMVEAAEAFRQGDYARAASGYARVGSADGHYNRGNALAKAGQFQQAIEAYDRALAIEPGMEDAIANKRAVEAAVKRQQDGEGSGGQGEGKQDGKPSPQSGNGGSNEPSAGTGGDTGDASRQRGGEEPPQGPAPSLDNGDEGPGTESTPDASDGKSPAEQAAADAAQRERMQQALEQARRAGEGEPGGDGTPVAGPDGETPAERERRVANEAWLRRVPDDPGGLLREKFRIEHERRRRQGDWDE</sequence>
<feature type="transmembrane region" description="Helical" evidence="3">
    <location>
        <begin position="16"/>
        <end position="32"/>
    </location>
</feature>
<dbReference type="Pfam" id="PF13519">
    <property type="entry name" value="VWA_2"/>
    <property type="match status" value="1"/>
</dbReference>
<dbReference type="InterPro" id="IPR036465">
    <property type="entry name" value="vWFA_dom_sf"/>
</dbReference>
<dbReference type="PANTHER" id="PTHR22550">
    <property type="entry name" value="SPORE GERMINATION PROTEIN"/>
    <property type="match status" value="1"/>
</dbReference>
<protein>
    <submittedName>
        <fullName evidence="5">VWA domain-containing protein</fullName>
    </submittedName>
</protein>